<protein>
    <recommendedName>
        <fullName evidence="1">E2 ubiquitin-conjugating enzyme</fullName>
        <ecNumber evidence="1">2.3.2.23</ecNumber>
    </recommendedName>
</protein>
<dbReference type="PROSITE" id="PS50127">
    <property type="entry name" value="UBC_2"/>
    <property type="match status" value="1"/>
</dbReference>
<evidence type="ECO:0000256" key="5">
    <source>
        <dbReference type="ARBA" id="ARBA00022840"/>
    </source>
</evidence>
<reference evidence="11 12" key="1">
    <citation type="submission" date="2023-01" db="EMBL/GenBank/DDBJ databases">
        <authorList>
            <person name="Kreplak J."/>
        </authorList>
    </citation>
    <scope>NUCLEOTIDE SEQUENCE [LARGE SCALE GENOMIC DNA]</scope>
</reference>
<dbReference type="AlphaFoldDB" id="A0AAV1AI12"/>
<dbReference type="PANTHER" id="PTHR24068">
    <property type="entry name" value="UBIQUITIN-CONJUGATING ENZYME E2"/>
    <property type="match status" value="1"/>
</dbReference>
<dbReference type="EC" id="2.3.2.23" evidence="1"/>
<dbReference type="InterPro" id="IPR023313">
    <property type="entry name" value="UBQ-conjugating_AS"/>
</dbReference>
<keyword evidence="3 8" id="KW-0547">Nucleotide-binding</keyword>
<dbReference type="InterPro" id="IPR000608">
    <property type="entry name" value="UBC"/>
</dbReference>
<feature type="region of interest" description="Disordered" evidence="9">
    <location>
        <begin position="230"/>
        <end position="266"/>
    </location>
</feature>
<proteinExistence type="inferred from homology"/>
<evidence type="ECO:0000256" key="2">
    <source>
        <dbReference type="ARBA" id="ARBA00022679"/>
    </source>
</evidence>
<evidence type="ECO:0000256" key="4">
    <source>
        <dbReference type="ARBA" id="ARBA00022786"/>
    </source>
</evidence>
<comment type="similarity">
    <text evidence="8">Belongs to the ubiquitin-conjugating enzyme family.</text>
</comment>
<evidence type="ECO:0000256" key="8">
    <source>
        <dbReference type="RuleBase" id="RU362109"/>
    </source>
</evidence>
<gene>
    <name evidence="11" type="ORF">VFH_IV157880</name>
</gene>
<feature type="active site" description="Glycyl thioester intermediate" evidence="7">
    <location>
        <position position="165"/>
    </location>
</feature>
<dbReference type="EMBL" id="OX451739">
    <property type="protein sequence ID" value="CAI8609946.1"/>
    <property type="molecule type" value="Genomic_DNA"/>
</dbReference>
<dbReference type="InterPro" id="IPR016135">
    <property type="entry name" value="UBQ-conjugating_enzyme/RWD"/>
</dbReference>
<sequence>MDAPQNLNNIKNAKLLPLRSQFTLDFIEPREIHHISWNIYGGEHHVIRNHKPNINGFCMVERRGNNRGFQVEISGFIVVKMSSPSKRREMDVMKLMMSDYTVETINDGLTEFNVEFNGPKESLYEGGVWKIRVELPDAYPYKSPSIGFVNKIYHPNVDELSGSVCLDVINQSWSPMFDLLNVFEVFLPQLLLYPNASDPLNGDAASLMMKDRKLYDQKVKEYCERYAKKENISNNGTGDDEDSDEEDISEAGTQSSDDEIPGHADL</sequence>
<dbReference type="SUPFAM" id="SSF54495">
    <property type="entry name" value="UBC-like"/>
    <property type="match status" value="1"/>
</dbReference>
<evidence type="ECO:0000259" key="10">
    <source>
        <dbReference type="PROSITE" id="PS50127"/>
    </source>
</evidence>
<keyword evidence="5 8" id="KW-0067">ATP-binding</keyword>
<evidence type="ECO:0000256" key="7">
    <source>
        <dbReference type="PROSITE-ProRule" id="PRU10133"/>
    </source>
</evidence>
<accession>A0AAV1AI12</accession>
<feature type="compositionally biased region" description="Acidic residues" evidence="9">
    <location>
        <begin position="238"/>
        <end position="249"/>
    </location>
</feature>
<evidence type="ECO:0000256" key="6">
    <source>
        <dbReference type="ARBA" id="ARBA00056190"/>
    </source>
</evidence>
<feature type="domain" description="UBC core" evidence="10">
    <location>
        <begin position="80"/>
        <end position="228"/>
    </location>
</feature>
<dbReference type="Gene3D" id="3.10.110.10">
    <property type="entry name" value="Ubiquitin Conjugating Enzyme"/>
    <property type="match status" value="1"/>
</dbReference>
<dbReference type="PROSITE" id="PS00183">
    <property type="entry name" value="UBC_1"/>
    <property type="match status" value="1"/>
</dbReference>
<keyword evidence="4 8" id="KW-0833">Ubl conjugation pathway</keyword>
<evidence type="ECO:0000313" key="11">
    <source>
        <dbReference type="EMBL" id="CAI8609946.1"/>
    </source>
</evidence>
<dbReference type="SMART" id="SM00212">
    <property type="entry name" value="UBCc"/>
    <property type="match status" value="1"/>
</dbReference>
<comment type="function">
    <text evidence="6">Accepts the ubiquitin from the E1 complex and catalyzes its covalent attachment to other proteins.</text>
</comment>
<dbReference type="Pfam" id="PF00179">
    <property type="entry name" value="UQ_con"/>
    <property type="match status" value="1"/>
</dbReference>
<dbReference type="CDD" id="cd23797">
    <property type="entry name" value="UBCc_UBE2H"/>
    <property type="match status" value="1"/>
</dbReference>
<name>A0AAV1AI12_VICFA</name>
<dbReference type="GO" id="GO:0006511">
    <property type="term" value="P:ubiquitin-dependent protein catabolic process"/>
    <property type="evidence" value="ECO:0007669"/>
    <property type="project" value="UniProtKB-ARBA"/>
</dbReference>
<evidence type="ECO:0000256" key="1">
    <source>
        <dbReference type="ARBA" id="ARBA00012486"/>
    </source>
</evidence>
<keyword evidence="12" id="KW-1185">Reference proteome</keyword>
<dbReference type="GO" id="GO:0061631">
    <property type="term" value="F:ubiquitin conjugating enzyme activity"/>
    <property type="evidence" value="ECO:0007669"/>
    <property type="project" value="UniProtKB-EC"/>
</dbReference>
<dbReference type="GO" id="GO:0005524">
    <property type="term" value="F:ATP binding"/>
    <property type="evidence" value="ECO:0007669"/>
    <property type="project" value="UniProtKB-UniRule"/>
</dbReference>
<evidence type="ECO:0000256" key="3">
    <source>
        <dbReference type="ARBA" id="ARBA00022741"/>
    </source>
</evidence>
<evidence type="ECO:0000313" key="12">
    <source>
        <dbReference type="Proteomes" id="UP001157006"/>
    </source>
</evidence>
<evidence type="ECO:0000256" key="9">
    <source>
        <dbReference type="SAM" id="MobiDB-lite"/>
    </source>
</evidence>
<dbReference type="Proteomes" id="UP001157006">
    <property type="component" value="Chromosome 4"/>
</dbReference>
<organism evidence="11 12">
    <name type="scientific">Vicia faba</name>
    <name type="common">Broad bean</name>
    <name type="synonym">Faba vulgaris</name>
    <dbReference type="NCBI Taxonomy" id="3906"/>
    <lineage>
        <taxon>Eukaryota</taxon>
        <taxon>Viridiplantae</taxon>
        <taxon>Streptophyta</taxon>
        <taxon>Embryophyta</taxon>
        <taxon>Tracheophyta</taxon>
        <taxon>Spermatophyta</taxon>
        <taxon>Magnoliopsida</taxon>
        <taxon>eudicotyledons</taxon>
        <taxon>Gunneridae</taxon>
        <taxon>Pentapetalae</taxon>
        <taxon>rosids</taxon>
        <taxon>fabids</taxon>
        <taxon>Fabales</taxon>
        <taxon>Fabaceae</taxon>
        <taxon>Papilionoideae</taxon>
        <taxon>50 kb inversion clade</taxon>
        <taxon>NPAAA clade</taxon>
        <taxon>Hologalegina</taxon>
        <taxon>IRL clade</taxon>
        <taxon>Fabeae</taxon>
        <taxon>Vicia</taxon>
    </lineage>
</organism>
<dbReference type="FunFam" id="3.10.110.10:FF:000024">
    <property type="entry name" value="Ubiquitin-conjugating enzyme 5, E2"/>
    <property type="match status" value="1"/>
</dbReference>
<keyword evidence="2" id="KW-0808">Transferase</keyword>